<proteinExistence type="predicted"/>
<reference evidence="3 4" key="1">
    <citation type="journal article" date="2015" name="Genome Announc.">
        <title>Draft Genome Sequences of Marine Isolates of Thalassomonas viridans and Thalassomonas actiniarum.</title>
        <authorList>
            <person name="Olonade I."/>
            <person name="van Zyl L.J."/>
            <person name="Trindade M."/>
        </authorList>
    </citation>
    <scope>NUCLEOTIDE SEQUENCE [LARGE SCALE GENOMIC DNA]</scope>
    <source>
        <strain evidence="3 4">A5K-106</strain>
    </source>
</reference>
<dbReference type="Proteomes" id="UP000032568">
    <property type="component" value="Chromosome"/>
</dbReference>
<dbReference type="PANTHER" id="PTHR43606">
    <property type="entry name" value="PHOSPHATASE, PUTATIVE (AFU_ORTHOLOGUE AFUA_6G08710)-RELATED"/>
    <property type="match status" value="1"/>
</dbReference>
<dbReference type="EMBL" id="CP059735">
    <property type="protein sequence ID" value="WDD96677.1"/>
    <property type="molecule type" value="Genomic_DNA"/>
</dbReference>
<evidence type="ECO:0000313" key="3">
    <source>
        <dbReference type="EMBL" id="WDD96677.1"/>
    </source>
</evidence>
<name>A0AAE9YNH2_9GAMM</name>
<organism evidence="3 4">
    <name type="scientific">Thalassomonas actiniarum</name>
    <dbReference type="NCBI Taxonomy" id="485447"/>
    <lineage>
        <taxon>Bacteria</taxon>
        <taxon>Pseudomonadati</taxon>
        <taxon>Pseudomonadota</taxon>
        <taxon>Gammaproteobacteria</taxon>
        <taxon>Alteromonadales</taxon>
        <taxon>Colwelliaceae</taxon>
        <taxon>Thalassomonas</taxon>
    </lineage>
</organism>
<gene>
    <name evidence="3" type="ORF">SG35_014950</name>
</gene>
<dbReference type="InterPro" id="IPR029052">
    <property type="entry name" value="Metallo-depent_PP-like"/>
</dbReference>
<dbReference type="PANTHER" id="PTHR43606:SF2">
    <property type="entry name" value="ALKALINE PHOSPHATASE FAMILY PROTEIN (AFU_ORTHOLOGUE AFUA_5G03860)"/>
    <property type="match status" value="1"/>
</dbReference>
<dbReference type="InterPro" id="IPR032093">
    <property type="entry name" value="PhoD_N"/>
</dbReference>
<accession>A0AAE9YNH2</accession>
<dbReference type="SUPFAM" id="SSF56300">
    <property type="entry name" value="Metallo-dependent phosphatases"/>
    <property type="match status" value="1"/>
</dbReference>
<dbReference type="Gene3D" id="3.60.21.70">
    <property type="entry name" value="PhoD-like phosphatase"/>
    <property type="match status" value="1"/>
</dbReference>
<evidence type="ECO:0000259" key="1">
    <source>
        <dbReference type="Pfam" id="PF09423"/>
    </source>
</evidence>
<feature type="domain" description="PhoD-like phosphatase metallophosphatase" evidence="1">
    <location>
        <begin position="160"/>
        <end position="535"/>
    </location>
</feature>
<dbReference type="RefSeq" id="WP_044834616.1">
    <property type="nucleotide sequence ID" value="NZ_CP059735.1"/>
</dbReference>
<sequence length="573" mass="65516">MSISRRTFVQALGLTLLTPFAVRTLASNTSPVYADFLSGATPEGLTVDQQGQVFDLSVASGDPSETGVILWTHINPASYVQGQSLFVQVASDDAFNQVIFSAEVLAENISAERDYTINMDIEGHLSAGNRYYYRFIYGDVISRTGRCFTLANGELDNIKMAVVTCQDYTTGFYNAYNHIANEDIQFVIHLGDFIYEYAKYEGFESQVVHPMNLPSGEKVAMDLADYRYIYQAYRKDPNLQRAMENHTFIITWDDHETADNAYWDYDRDTLGVPHHPYTTDDRFGNNPENLRQLRRDAQKAWIEYVPARVQVNEDASHAFEYLSLYRSFKFGDLLDLYMTDSRTYRTKEPCKDGSAWQNFWCTDYENKSQTMLGHEQRDWLINGLTTSNAKWKVWGNQTLLAQLAGTVAGIELVYANYDAWDGYQWEREKIMSAVKDNNVSNFVVLTGDLHTSITSYLKVDYGNVNNWDYSNLVGVELMTPAISSPNLQDTVNQNIDVGSVFKAMLNGGVQVNNPHIKDFNSAIHGYALLEFNKNELFWTVYNIDKKTDNPDTTKKVYKKFHYEPVDMWLTEQS</sequence>
<dbReference type="InterPro" id="IPR052900">
    <property type="entry name" value="Phospholipid_Metab_Enz"/>
</dbReference>
<dbReference type="CDD" id="cd07389">
    <property type="entry name" value="MPP_PhoD"/>
    <property type="match status" value="1"/>
</dbReference>
<evidence type="ECO:0000259" key="2">
    <source>
        <dbReference type="Pfam" id="PF16655"/>
    </source>
</evidence>
<dbReference type="Gene3D" id="2.60.40.380">
    <property type="entry name" value="Purple acid phosphatase-like, N-terminal"/>
    <property type="match status" value="1"/>
</dbReference>
<dbReference type="Pfam" id="PF16655">
    <property type="entry name" value="PhoD_N"/>
    <property type="match status" value="1"/>
</dbReference>
<feature type="domain" description="Phospholipase D N-terminal" evidence="2">
    <location>
        <begin position="57"/>
        <end position="149"/>
    </location>
</feature>
<keyword evidence="4" id="KW-1185">Reference proteome</keyword>
<dbReference type="InterPro" id="IPR018946">
    <property type="entry name" value="PhoD-like_MPP"/>
</dbReference>
<dbReference type="Pfam" id="PF09423">
    <property type="entry name" value="PhoD"/>
    <property type="match status" value="1"/>
</dbReference>
<dbReference type="InterPro" id="IPR038607">
    <property type="entry name" value="PhoD-like_sf"/>
</dbReference>
<evidence type="ECO:0000313" key="4">
    <source>
        <dbReference type="Proteomes" id="UP000032568"/>
    </source>
</evidence>
<protein>
    <submittedName>
        <fullName evidence="3">Alkaline phosphatase D family protein</fullName>
    </submittedName>
</protein>
<reference evidence="3 4" key="2">
    <citation type="journal article" date="2022" name="Mar. Drugs">
        <title>Bioassay-Guided Fractionation Leads to the Detection of Cholic Acid Generated by the Rare Thalassomonas sp.</title>
        <authorList>
            <person name="Pheiffer F."/>
            <person name="Schneider Y.K."/>
            <person name="Hansen E.H."/>
            <person name="Andersen J.H."/>
            <person name="Isaksson J."/>
            <person name="Busche T."/>
            <person name="R C."/>
            <person name="Kalinowski J."/>
            <person name="Zyl L.V."/>
            <person name="Trindade M."/>
        </authorList>
    </citation>
    <scope>NUCLEOTIDE SEQUENCE [LARGE SCALE GENOMIC DNA]</scope>
    <source>
        <strain evidence="3 4">A5K-106</strain>
    </source>
</reference>
<dbReference type="KEGG" id="tact:SG35_014950"/>
<dbReference type="AlphaFoldDB" id="A0AAE9YNH2"/>